<proteinExistence type="predicted"/>
<evidence type="ECO:0000256" key="2">
    <source>
        <dbReference type="SAM" id="Phobius"/>
    </source>
</evidence>
<protein>
    <recommendedName>
        <fullName evidence="5">DUF4234 domain-containing protein</fullName>
    </recommendedName>
</protein>
<name>A0A378WP47_9NOCA</name>
<keyword evidence="2" id="KW-0812">Transmembrane</keyword>
<keyword evidence="2" id="KW-0472">Membrane</keyword>
<dbReference type="RefSeq" id="WP_128145157.1">
    <property type="nucleotide sequence ID" value="NZ_JAJFOE010000001.1"/>
</dbReference>
<evidence type="ECO:0000256" key="1">
    <source>
        <dbReference type="SAM" id="MobiDB-lite"/>
    </source>
</evidence>
<evidence type="ECO:0000313" key="3">
    <source>
        <dbReference type="EMBL" id="SUA42949.1"/>
    </source>
</evidence>
<sequence length="149" mass="17599">MTEPMRRQQPNLADNDFPRPVSALPIRPESPPPIRRQGAWTLWWLCVVTLGVYYFIWYHRIGSELTAFTDRPHAAWARWWAQLIPIYNLIGLHRMAKLLNDAHTQAGSNVRVSPFVMWFWAPAWFASQTRYLQRRINVLAEIQQAKMTR</sequence>
<keyword evidence="2" id="KW-1133">Transmembrane helix</keyword>
<feature type="transmembrane region" description="Helical" evidence="2">
    <location>
        <begin position="40"/>
        <end position="59"/>
    </location>
</feature>
<accession>A0A378WP47</accession>
<feature type="region of interest" description="Disordered" evidence="1">
    <location>
        <begin position="1"/>
        <end position="25"/>
    </location>
</feature>
<feature type="transmembrane region" description="Helical" evidence="2">
    <location>
        <begin position="79"/>
        <end position="96"/>
    </location>
</feature>
<reference evidence="3 4" key="1">
    <citation type="submission" date="2018-06" db="EMBL/GenBank/DDBJ databases">
        <authorList>
            <consortium name="Pathogen Informatics"/>
            <person name="Doyle S."/>
        </authorList>
    </citation>
    <scope>NUCLEOTIDE SEQUENCE [LARGE SCALE GENOMIC DNA]</scope>
    <source>
        <strain evidence="3 4">NCTC13184</strain>
    </source>
</reference>
<evidence type="ECO:0008006" key="5">
    <source>
        <dbReference type="Google" id="ProtNLM"/>
    </source>
</evidence>
<dbReference type="AlphaFoldDB" id="A0A378WP47"/>
<dbReference type="Proteomes" id="UP000255082">
    <property type="component" value="Unassembled WGS sequence"/>
</dbReference>
<gene>
    <name evidence="3" type="ORF">NCTC13184_02309</name>
</gene>
<organism evidence="3 4">
    <name type="scientific">Nocardia africana</name>
    <dbReference type="NCBI Taxonomy" id="134964"/>
    <lineage>
        <taxon>Bacteria</taxon>
        <taxon>Bacillati</taxon>
        <taxon>Actinomycetota</taxon>
        <taxon>Actinomycetes</taxon>
        <taxon>Mycobacteriales</taxon>
        <taxon>Nocardiaceae</taxon>
        <taxon>Nocardia</taxon>
    </lineage>
</organism>
<evidence type="ECO:0000313" key="4">
    <source>
        <dbReference type="Proteomes" id="UP000255082"/>
    </source>
</evidence>
<dbReference type="EMBL" id="UGRU01000001">
    <property type="protein sequence ID" value="SUA42949.1"/>
    <property type="molecule type" value="Genomic_DNA"/>
</dbReference>
<dbReference type="OrthoDB" id="4945834at2"/>